<sequence>MSTAPSFDLDHHGDADASPGLVDLAVNLRPGPPPWLAAALGTPPDWVAYPDPTAAKAALAARHGVPAACVLPTPGAAAAFTLVARGVRARRPTVVHPQFTEPEAALLRAGAQVRRVLLPPPFTLDAALVPADADLVVLGNPTNPTGVLHPAERVRALRRPGRVLVVDEAFMDFAHESASLLGPREVGGGTPDLTGLLVVRSVTKMWGLAGVRAGYVVGDPDLIALLAAQQVPWEVSTPGLRALSASATPRARAEASAIATRTDADRAALLSALAGAGFPVPHAMTPGAPFVLLDATAAGPRVRERLADRGFAVRRGETFPGLGPEWIRVAVRDAATSQQFARVLGALRREAVEASSSGFGHVHHQDSARG</sequence>
<comment type="cofactor">
    <cofactor evidence="1">
        <name>pyridoxal 5'-phosphate</name>
        <dbReference type="ChEBI" id="CHEBI:597326"/>
    </cofactor>
</comment>
<dbReference type="Gene3D" id="3.90.1150.10">
    <property type="entry name" value="Aspartate Aminotransferase, domain 1"/>
    <property type="match status" value="1"/>
</dbReference>
<evidence type="ECO:0000313" key="5">
    <source>
        <dbReference type="Proteomes" id="UP001434337"/>
    </source>
</evidence>
<dbReference type="NCBIfam" id="NF005915">
    <property type="entry name" value="PRK07908.1"/>
    <property type="match status" value="1"/>
</dbReference>
<dbReference type="EC" id="4.1.1.81" evidence="4"/>
<accession>A0ABZ3C8V9</accession>
<dbReference type="InterPro" id="IPR015421">
    <property type="entry name" value="PyrdxlP-dep_Trfase_major"/>
</dbReference>
<name>A0ABZ3C8V9_9ACTN</name>
<dbReference type="PANTHER" id="PTHR42885">
    <property type="entry name" value="HISTIDINOL-PHOSPHATE AMINOTRANSFERASE-RELATED"/>
    <property type="match status" value="1"/>
</dbReference>
<dbReference type="RefSeq" id="WP_342372631.1">
    <property type="nucleotide sequence ID" value="NZ_CP115965.1"/>
</dbReference>
<dbReference type="GO" id="GO:0048472">
    <property type="term" value="F:threonine-phosphate decarboxylase activity"/>
    <property type="evidence" value="ECO:0007669"/>
    <property type="project" value="UniProtKB-EC"/>
</dbReference>
<dbReference type="InterPro" id="IPR004839">
    <property type="entry name" value="Aminotransferase_I/II_large"/>
</dbReference>
<dbReference type="CDD" id="cd00609">
    <property type="entry name" value="AAT_like"/>
    <property type="match status" value="1"/>
</dbReference>
<keyword evidence="5" id="KW-1185">Reference proteome</keyword>
<gene>
    <name evidence="4" type="primary">cobC</name>
    <name evidence="4" type="ORF">PCC79_00070</name>
</gene>
<protein>
    <submittedName>
        <fullName evidence="4">Rv2231c family pyridoxal phosphate-dependent protein CobC</fullName>
        <ecNumber evidence="4">4.1.1.81</ecNumber>
    </submittedName>
</protein>
<evidence type="ECO:0000256" key="1">
    <source>
        <dbReference type="ARBA" id="ARBA00001933"/>
    </source>
</evidence>
<dbReference type="InterPro" id="IPR015422">
    <property type="entry name" value="PyrdxlP-dep_Trfase_small"/>
</dbReference>
<dbReference type="InterPro" id="IPR015424">
    <property type="entry name" value="PyrdxlP-dep_Trfase"/>
</dbReference>
<dbReference type="Proteomes" id="UP001434337">
    <property type="component" value="Chromosome"/>
</dbReference>
<dbReference type="SUPFAM" id="SSF53383">
    <property type="entry name" value="PLP-dependent transferases"/>
    <property type="match status" value="1"/>
</dbReference>
<feature type="domain" description="Aminotransferase class I/classII large" evidence="3">
    <location>
        <begin position="35"/>
        <end position="342"/>
    </location>
</feature>
<dbReference type="Gene3D" id="3.40.640.10">
    <property type="entry name" value="Type I PLP-dependent aspartate aminotransferase-like (Major domain)"/>
    <property type="match status" value="1"/>
</dbReference>
<evidence type="ECO:0000313" key="4">
    <source>
        <dbReference type="EMBL" id="WZW98639.1"/>
    </source>
</evidence>
<keyword evidence="4" id="KW-0456">Lyase</keyword>
<dbReference type="EMBL" id="CP115965">
    <property type="protein sequence ID" value="WZW98639.1"/>
    <property type="molecule type" value="Genomic_DNA"/>
</dbReference>
<keyword evidence="2" id="KW-0663">Pyridoxal phosphate</keyword>
<dbReference type="PANTHER" id="PTHR42885:SF1">
    <property type="entry name" value="THREONINE-PHOSPHATE DECARBOXYLASE"/>
    <property type="match status" value="1"/>
</dbReference>
<reference evidence="4 5" key="1">
    <citation type="journal article" date="2023" name="Environ Microbiome">
        <title>A coral-associated actinobacterium mitigates coral bleaching under heat stress.</title>
        <authorList>
            <person name="Li J."/>
            <person name="Zou Y."/>
            <person name="Li Q."/>
            <person name="Zhang J."/>
            <person name="Bourne D.G."/>
            <person name="Lyu Y."/>
            <person name="Liu C."/>
            <person name="Zhang S."/>
        </authorList>
    </citation>
    <scope>NUCLEOTIDE SEQUENCE [LARGE SCALE GENOMIC DNA]</scope>
    <source>
        <strain evidence="4 5">SCSIO 13291</strain>
    </source>
</reference>
<evidence type="ECO:0000256" key="2">
    <source>
        <dbReference type="ARBA" id="ARBA00022898"/>
    </source>
</evidence>
<dbReference type="Pfam" id="PF00155">
    <property type="entry name" value="Aminotran_1_2"/>
    <property type="match status" value="1"/>
</dbReference>
<proteinExistence type="predicted"/>
<evidence type="ECO:0000259" key="3">
    <source>
        <dbReference type="Pfam" id="PF00155"/>
    </source>
</evidence>
<organism evidence="4 5">
    <name type="scientific">Propioniciclava soli</name>
    <dbReference type="NCBI Taxonomy" id="2775081"/>
    <lineage>
        <taxon>Bacteria</taxon>
        <taxon>Bacillati</taxon>
        <taxon>Actinomycetota</taxon>
        <taxon>Actinomycetes</taxon>
        <taxon>Propionibacteriales</taxon>
        <taxon>Propionibacteriaceae</taxon>
        <taxon>Propioniciclava</taxon>
    </lineage>
</organism>